<dbReference type="EMBL" id="CP025704">
    <property type="protein sequence ID" value="AUN98342.1"/>
    <property type="molecule type" value="Genomic_DNA"/>
</dbReference>
<keyword evidence="2" id="KW-1185">Reference proteome</keyword>
<dbReference type="Proteomes" id="UP000235584">
    <property type="component" value="Chromosome"/>
</dbReference>
<evidence type="ECO:0000313" key="2">
    <source>
        <dbReference type="Proteomes" id="UP000235584"/>
    </source>
</evidence>
<reference evidence="1 2" key="1">
    <citation type="submission" date="2018-01" db="EMBL/GenBank/DDBJ databases">
        <title>Complete genome sequence of Bacteriovorax stolpii DSM12778.</title>
        <authorList>
            <person name="Tang B."/>
            <person name="Chang J."/>
        </authorList>
    </citation>
    <scope>NUCLEOTIDE SEQUENCE [LARGE SCALE GENOMIC DNA]</scope>
    <source>
        <strain evidence="1 2">DSM 12778</strain>
    </source>
</reference>
<dbReference type="OrthoDB" id="6456825at2"/>
<evidence type="ECO:0000313" key="1">
    <source>
        <dbReference type="EMBL" id="AUN98342.1"/>
    </source>
</evidence>
<dbReference type="RefSeq" id="WP_102243633.1">
    <property type="nucleotide sequence ID" value="NZ_CP025704.1"/>
</dbReference>
<proteinExistence type="predicted"/>
<organism evidence="1 2">
    <name type="scientific">Bacteriovorax stolpii</name>
    <name type="common">Bdellovibrio stolpii</name>
    <dbReference type="NCBI Taxonomy" id="960"/>
    <lineage>
        <taxon>Bacteria</taxon>
        <taxon>Pseudomonadati</taxon>
        <taxon>Bdellovibrionota</taxon>
        <taxon>Bacteriovoracia</taxon>
        <taxon>Bacteriovoracales</taxon>
        <taxon>Bacteriovoracaceae</taxon>
        <taxon>Bacteriovorax</taxon>
    </lineage>
</organism>
<sequence>MAKAGAWWQFTKERFEPASHLSMIVVFIFAHILVVNATESIFATSLNDFVMLIGVVAFYFKLRLYDEVKDYELDVVINKTRPLPRGLLNHKDMYTGMVVCILVEITTFASMGINSLVSMIVAILYSLLMYKEFFIREKIRPYLTTYALTHTVVTVLLSFAIFSFLSTESLLKLITNTTLVSFAMANWLLFNIFEFGRKTFASSEERPSVDTYSSLFGRTGAVVLVVSQAVIAHFLTLSLRGANHAFSLWTSGILLLTLGVLSFRYIMTDSPVAARHYRLFSSVYIILFYVLLIFSHIIP</sequence>
<protein>
    <submittedName>
        <fullName evidence="1">Manganese transporter permease</fullName>
    </submittedName>
</protein>
<name>A0A2K9NS77_BACTC</name>
<dbReference type="KEGG" id="bsto:C0V70_09535"/>
<dbReference type="AlphaFoldDB" id="A0A2K9NS77"/>
<accession>A0A2K9NS77</accession>
<gene>
    <name evidence="1" type="ORF">C0V70_09535</name>
</gene>